<evidence type="ECO:0000313" key="3">
    <source>
        <dbReference type="Proteomes" id="UP001140502"/>
    </source>
</evidence>
<keyword evidence="3" id="KW-1185">Reference proteome</keyword>
<protein>
    <submittedName>
        <fullName evidence="2">Uncharacterized protein</fullName>
    </submittedName>
</protein>
<dbReference type="EMBL" id="JAPEUR010000216">
    <property type="protein sequence ID" value="KAJ4314934.1"/>
    <property type="molecule type" value="Genomic_DNA"/>
</dbReference>
<organism evidence="2 3">
    <name type="scientific">Fusarium piperis</name>
    <dbReference type="NCBI Taxonomy" id="1435070"/>
    <lineage>
        <taxon>Eukaryota</taxon>
        <taxon>Fungi</taxon>
        <taxon>Dikarya</taxon>
        <taxon>Ascomycota</taxon>
        <taxon>Pezizomycotina</taxon>
        <taxon>Sordariomycetes</taxon>
        <taxon>Hypocreomycetidae</taxon>
        <taxon>Hypocreales</taxon>
        <taxon>Nectriaceae</taxon>
        <taxon>Fusarium</taxon>
        <taxon>Fusarium solani species complex</taxon>
    </lineage>
</organism>
<name>A0A9W8W7Q3_9HYPO</name>
<evidence type="ECO:0000313" key="2">
    <source>
        <dbReference type="EMBL" id="KAJ4314934.1"/>
    </source>
</evidence>
<evidence type="ECO:0000256" key="1">
    <source>
        <dbReference type="SAM" id="MobiDB-lite"/>
    </source>
</evidence>
<sequence>MKRPIAGRIYPEERTVLVKRADAQVPNPNPKGLDQAEQHPKAGTNKNYNKDVRRWYDLQVRCEEDLRPGWEQIDTAAVKAQEAGLANFNIDHVWELKFFTDFSRRSSCRVALTCDEFNAIFPKCILATVVNQVLGLNNAEFVAMQREINNMKGVFFRLESLNSLDSLPSLLTIGISVDIFNQGPVKALFERTNQRLYNTFRGMDNRVQDNKIAVSDGNFSFAEPYESFMADRLGRGMAEACQFVQH</sequence>
<accession>A0A9W8W7Q3</accession>
<dbReference type="AlphaFoldDB" id="A0A9W8W7Q3"/>
<dbReference type="Proteomes" id="UP001140502">
    <property type="component" value="Unassembled WGS sequence"/>
</dbReference>
<reference evidence="2" key="1">
    <citation type="submission" date="2022-10" db="EMBL/GenBank/DDBJ databases">
        <title>Tapping the CABI collections for fungal endophytes: first genome assemblies for Collariella, Neodidymelliopsis, Ascochyta clinopodiicola, Didymella pomorum, Didymosphaeria variabile, Neocosmospora piperis and Neocucurbitaria cava.</title>
        <authorList>
            <person name="Hill R."/>
        </authorList>
    </citation>
    <scope>NUCLEOTIDE SEQUENCE</scope>
    <source>
        <strain evidence="2">IMI 366586</strain>
    </source>
</reference>
<proteinExistence type="predicted"/>
<feature type="region of interest" description="Disordered" evidence="1">
    <location>
        <begin position="19"/>
        <end position="46"/>
    </location>
</feature>
<comment type="caution">
    <text evidence="2">The sequence shown here is derived from an EMBL/GenBank/DDBJ whole genome shotgun (WGS) entry which is preliminary data.</text>
</comment>
<gene>
    <name evidence="2" type="ORF">N0V84_008628</name>
</gene>
<dbReference type="OrthoDB" id="3257981at2759"/>